<protein>
    <submittedName>
        <fullName evidence="2">YesL family protein</fullName>
    </submittedName>
</protein>
<dbReference type="InterPro" id="IPR006938">
    <property type="entry name" value="DUF624"/>
</dbReference>
<feature type="transmembrane region" description="Helical" evidence="1">
    <location>
        <begin position="163"/>
        <end position="184"/>
    </location>
</feature>
<evidence type="ECO:0000313" key="3">
    <source>
        <dbReference type="Proteomes" id="UP000823868"/>
    </source>
</evidence>
<dbReference type="AlphaFoldDB" id="A0A9D2BZJ7"/>
<feature type="transmembrane region" description="Helical" evidence="1">
    <location>
        <begin position="76"/>
        <end position="99"/>
    </location>
</feature>
<evidence type="ECO:0000313" key="2">
    <source>
        <dbReference type="EMBL" id="HIY22427.1"/>
    </source>
</evidence>
<reference evidence="2" key="1">
    <citation type="journal article" date="2021" name="PeerJ">
        <title>Extensive microbial diversity within the chicken gut microbiome revealed by metagenomics and culture.</title>
        <authorList>
            <person name="Gilroy R."/>
            <person name="Ravi A."/>
            <person name="Getino M."/>
            <person name="Pursley I."/>
            <person name="Horton D.L."/>
            <person name="Alikhan N.F."/>
            <person name="Baker D."/>
            <person name="Gharbi K."/>
            <person name="Hall N."/>
            <person name="Watson M."/>
            <person name="Adriaenssens E.M."/>
            <person name="Foster-Nyarko E."/>
            <person name="Jarju S."/>
            <person name="Secka A."/>
            <person name="Antonio M."/>
            <person name="Oren A."/>
            <person name="Chaudhuri R.R."/>
            <person name="La Ragione R."/>
            <person name="Hildebrand F."/>
            <person name="Pallen M.J."/>
        </authorList>
    </citation>
    <scope>NUCLEOTIDE SEQUENCE</scope>
    <source>
        <strain evidence="2">ChiBcec16_6824</strain>
    </source>
</reference>
<feature type="transmembrane region" description="Helical" evidence="1">
    <location>
        <begin position="105"/>
        <end position="125"/>
    </location>
</feature>
<accession>A0A9D2BZJ7</accession>
<dbReference type="EMBL" id="DXDX01000200">
    <property type="protein sequence ID" value="HIY22427.1"/>
    <property type="molecule type" value="Genomic_DNA"/>
</dbReference>
<dbReference type="PROSITE" id="PS51257">
    <property type="entry name" value="PROKAR_LIPOPROTEIN"/>
    <property type="match status" value="1"/>
</dbReference>
<comment type="caution">
    <text evidence="2">The sequence shown here is derived from an EMBL/GenBank/DDBJ whole genome shotgun (WGS) entry which is preliminary data.</text>
</comment>
<sequence>MRSLFDVDSPLMSGLQKVFDCILVSLCWVTACLPIVTIGPSCGALYRTVCHSIRREEGSVLKTFWDTYRANLKTGVLVWLPILALYLFLLADAVILRGLMQGSPLYGVTWALMGVATVWAAYCTAYCVRFNGTPREVLWINLFLVLSHPLTALRVLVTIGVGVVLALMVPYITLFLPAVICLAIRGPMEGMFLKHMRPEDVEKLAQEA</sequence>
<gene>
    <name evidence="2" type="ORF">H9841_11085</name>
</gene>
<name>A0A9D2BZJ7_9FIRM</name>
<feature type="transmembrane region" description="Helical" evidence="1">
    <location>
        <begin position="22"/>
        <end position="46"/>
    </location>
</feature>
<dbReference type="Pfam" id="PF04854">
    <property type="entry name" value="DUF624"/>
    <property type="match status" value="1"/>
</dbReference>
<keyword evidence="1" id="KW-0812">Transmembrane</keyword>
<evidence type="ECO:0000256" key="1">
    <source>
        <dbReference type="SAM" id="Phobius"/>
    </source>
</evidence>
<dbReference type="Proteomes" id="UP000823868">
    <property type="component" value="Unassembled WGS sequence"/>
</dbReference>
<proteinExistence type="predicted"/>
<organism evidence="2 3">
    <name type="scientific">Candidatus Flavonifractor merdigallinarum</name>
    <dbReference type="NCBI Taxonomy" id="2838589"/>
    <lineage>
        <taxon>Bacteria</taxon>
        <taxon>Bacillati</taxon>
        <taxon>Bacillota</taxon>
        <taxon>Clostridia</taxon>
        <taxon>Eubacteriales</taxon>
        <taxon>Oscillospiraceae</taxon>
        <taxon>Flavonifractor</taxon>
    </lineage>
</organism>
<feature type="transmembrane region" description="Helical" evidence="1">
    <location>
        <begin position="137"/>
        <end position="157"/>
    </location>
</feature>
<keyword evidence="1" id="KW-0472">Membrane</keyword>
<keyword evidence="1" id="KW-1133">Transmembrane helix</keyword>
<reference evidence="2" key="2">
    <citation type="submission" date="2021-04" db="EMBL/GenBank/DDBJ databases">
        <authorList>
            <person name="Gilroy R."/>
        </authorList>
    </citation>
    <scope>NUCLEOTIDE SEQUENCE</scope>
    <source>
        <strain evidence="2">ChiBcec16_6824</strain>
    </source>
</reference>